<dbReference type="Gene3D" id="3.40.50.2300">
    <property type="match status" value="1"/>
</dbReference>
<dbReference type="InterPro" id="IPR016032">
    <property type="entry name" value="Sig_transdc_resp-reg_C-effctor"/>
</dbReference>
<keyword evidence="5" id="KW-1185">Reference proteome</keyword>
<dbReference type="PANTHER" id="PTHR43214:SF42">
    <property type="entry name" value="TRANSCRIPTIONAL REGULATORY PROTEIN DESR"/>
    <property type="match status" value="1"/>
</dbReference>
<organism evidence="4 5">
    <name type="scientific">Jannaschia helgolandensis</name>
    <dbReference type="NCBI Taxonomy" id="188906"/>
    <lineage>
        <taxon>Bacteria</taxon>
        <taxon>Pseudomonadati</taxon>
        <taxon>Pseudomonadota</taxon>
        <taxon>Alphaproteobacteria</taxon>
        <taxon>Rhodobacterales</taxon>
        <taxon>Roseobacteraceae</taxon>
        <taxon>Jannaschia</taxon>
    </lineage>
</organism>
<dbReference type="InterPro" id="IPR000792">
    <property type="entry name" value="Tscrpt_reg_LuxR_C"/>
</dbReference>
<dbReference type="InterPro" id="IPR039420">
    <property type="entry name" value="WalR-like"/>
</dbReference>
<dbReference type="AlphaFoldDB" id="A0A1H7FI38"/>
<dbReference type="PROSITE" id="PS50043">
    <property type="entry name" value="HTH_LUXR_2"/>
    <property type="match status" value="1"/>
</dbReference>
<sequence>MTFGVGYIMVSDAFIIVDTCEFRAAAFAAILAPWARRIDADIHVVHDPDKLADLPDHVPLACFYSIGGLSLRDQRVTQTIARLRDLFAACPHIVFSDIHDNLEIAAAIDCGLHGFIPTKMPAHIALAAIQFILDGGTYHPHSVTNAETSVKTRSPSVVVSHIGSHQTPQAASPERSQTVPPAPRWTASPDRHAASSRCADGAYEPRQDDAPTKKRHIEVLEFLIKGETNKEIARHLDLTEATIKVYVRELMKHFGAKNRMQVALKASALRQHTASGNPVSQ</sequence>
<feature type="compositionally biased region" description="Basic and acidic residues" evidence="2">
    <location>
        <begin position="203"/>
        <end position="212"/>
    </location>
</feature>
<dbReference type="STRING" id="188906.SAMN04488526_0119"/>
<feature type="region of interest" description="Disordered" evidence="2">
    <location>
        <begin position="157"/>
        <end position="212"/>
    </location>
</feature>
<dbReference type="GO" id="GO:0003677">
    <property type="term" value="F:DNA binding"/>
    <property type="evidence" value="ECO:0007669"/>
    <property type="project" value="UniProtKB-KW"/>
</dbReference>
<feature type="domain" description="HTH luxR-type" evidence="3">
    <location>
        <begin position="205"/>
        <end position="270"/>
    </location>
</feature>
<dbReference type="PRINTS" id="PR00038">
    <property type="entry name" value="HTHLUXR"/>
</dbReference>
<gene>
    <name evidence="4" type="ORF">SAMN04488526_0119</name>
</gene>
<feature type="compositionally biased region" description="Polar residues" evidence="2">
    <location>
        <begin position="157"/>
        <end position="179"/>
    </location>
</feature>
<dbReference type="CDD" id="cd06170">
    <property type="entry name" value="LuxR_C_like"/>
    <property type="match status" value="1"/>
</dbReference>
<dbReference type="EMBL" id="FNZQ01000001">
    <property type="protein sequence ID" value="SEK25649.1"/>
    <property type="molecule type" value="Genomic_DNA"/>
</dbReference>
<protein>
    <submittedName>
        <fullName evidence="4">DNA-binding response regulator, NarL/FixJ family, contains REC and HTH domains</fullName>
    </submittedName>
</protein>
<name>A0A1H7FI38_9RHOB</name>
<evidence type="ECO:0000313" key="5">
    <source>
        <dbReference type="Proteomes" id="UP000199283"/>
    </source>
</evidence>
<dbReference type="Proteomes" id="UP000199283">
    <property type="component" value="Unassembled WGS sequence"/>
</dbReference>
<dbReference type="SMART" id="SM00421">
    <property type="entry name" value="HTH_LUXR"/>
    <property type="match status" value="1"/>
</dbReference>
<keyword evidence="1 4" id="KW-0238">DNA-binding</keyword>
<reference evidence="4 5" key="1">
    <citation type="submission" date="2016-10" db="EMBL/GenBank/DDBJ databases">
        <authorList>
            <person name="de Groot N.N."/>
        </authorList>
    </citation>
    <scope>NUCLEOTIDE SEQUENCE [LARGE SCALE GENOMIC DNA]</scope>
    <source>
        <strain evidence="4 5">DSM 14858</strain>
    </source>
</reference>
<dbReference type="SUPFAM" id="SSF46894">
    <property type="entry name" value="C-terminal effector domain of the bipartite response regulators"/>
    <property type="match status" value="1"/>
</dbReference>
<evidence type="ECO:0000256" key="1">
    <source>
        <dbReference type="ARBA" id="ARBA00023125"/>
    </source>
</evidence>
<evidence type="ECO:0000256" key="2">
    <source>
        <dbReference type="SAM" id="MobiDB-lite"/>
    </source>
</evidence>
<dbReference type="OrthoDB" id="9814495at2"/>
<dbReference type="PANTHER" id="PTHR43214">
    <property type="entry name" value="TWO-COMPONENT RESPONSE REGULATOR"/>
    <property type="match status" value="1"/>
</dbReference>
<dbReference type="Pfam" id="PF00196">
    <property type="entry name" value="GerE"/>
    <property type="match status" value="1"/>
</dbReference>
<proteinExistence type="predicted"/>
<dbReference type="GO" id="GO:0006355">
    <property type="term" value="P:regulation of DNA-templated transcription"/>
    <property type="evidence" value="ECO:0007669"/>
    <property type="project" value="InterPro"/>
</dbReference>
<accession>A0A1H7FI38</accession>
<evidence type="ECO:0000313" key="4">
    <source>
        <dbReference type="EMBL" id="SEK25649.1"/>
    </source>
</evidence>
<evidence type="ECO:0000259" key="3">
    <source>
        <dbReference type="PROSITE" id="PS50043"/>
    </source>
</evidence>